<dbReference type="Proteomes" id="UP000316270">
    <property type="component" value="Chromosome 8"/>
</dbReference>
<dbReference type="PROSITE" id="PS01186">
    <property type="entry name" value="EGF_2"/>
    <property type="match status" value="1"/>
</dbReference>
<evidence type="ECO:0000256" key="2">
    <source>
        <dbReference type="SAM" id="MobiDB-lite"/>
    </source>
</evidence>
<feature type="transmembrane region" description="Helical" evidence="3">
    <location>
        <begin position="528"/>
        <end position="555"/>
    </location>
</feature>
<dbReference type="InterPro" id="IPR000742">
    <property type="entry name" value="EGF"/>
</dbReference>
<feature type="disulfide bond" evidence="1">
    <location>
        <begin position="599"/>
        <end position="608"/>
    </location>
</feature>
<dbReference type="EMBL" id="CP042192">
    <property type="protein sequence ID" value="QDS73066.1"/>
    <property type="molecule type" value="Genomic_DNA"/>
</dbReference>
<dbReference type="OrthoDB" id="283575at2759"/>
<feature type="compositionally biased region" description="Polar residues" evidence="2">
    <location>
        <begin position="354"/>
        <end position="369"/>
    </location>
</feature>
<keyword evidence="3" id="KW-1133">Transmembrane helix</keyword>
<feature type="region of interest" description="Disordered" evidence="2">
    <location>
        <begin position="468"/>
        <end position="518"/>
    </location>
</feature>
<keyword evidence="6" id="KW-1185">Reference proteome</keyword>
<dbReference type="PANTHER" id="PTHR17178:SF0">
    <property type="entry name" value="SERGLYCIN"/>
    <property type="match status" value="1"/>
</dbReference>
<proteinExistence type="predicted"/>
<feature type="compositionally biased region" description="Low complexity" evidence="2">
    <location>
        <begin position="165"/>
        <end position="189"/>
    </location>
</feature>
<feature type="compositionally biased region" description="Basic and acidic residues" evidence="2">
    <location>
        <begin position="508"/>
        <end position="518"/>
    </location>
</feature>
<evidence type="ECO:0000256" key="3">
    <source>
        <dbReference type="SAM" id="Phobius"/>
    </source>
</evidence>
<feature type="domain" description="EGF-like" evidence="4">
    <location>
        <begin position="571"/>
        <end position="609"/>
    </location>
</feature>
<evidence type="ECO:0000259" key="4">
    <source>
        <dbReference type="PROSITE" id="PS50026"/>
    </source>
</evidence>
<comment type="caution">
    <text evidence="1">Lacks conserved residue(s) required for the propagation of feature annotation.</text>
</comment>
<dbReference type="PROSITE" id="PS50026">
    <property type="entry name" value="EGF_3"/>
    <property type="match status" value="1"/>
</dbReference>
<keyword evidence="3" id="KW-0472">Membrane</keyword>
<reference evidence="5 6" key="1">
    <citation type="submission" date="2019-07" db="EMBL/GenBank/DDBJ databases">
        <title>Finished genome of Venturia effusa.</title>
        <authorList>
            <person name="Young C.A."/>
            <person name="Cox M.P."/>
            <person name="Ganley A.R.D."/>
            <person name="David W.J."/>
        </authorList>
    </citation>
    <scope>NUCLEOTIDE SEQUENCE [LARGE SCALE GENOMIC DNA]</scope>
    <source>
        <strain evidence="6">albino</strain>
    </source>
</reference>
<name>A0A517LBR4_9PEZI</name>
<feature type="compositionally biased region" description="Basic and acidic residues" evidence="2">
    <location>
        <begin position="17"/>
        <end position="33"/>
    </location>
</feature>
<protein>
    <recommendedName>
        <fullName evidence="4">EGF-like domain-containing protein</fullName>
    </recommendedName>
</protein>
<accession>A0A517LBR4</accession>
<gene>
    <name evidence="5" type="ORF">FKW77_009777</name>
</gene>
<feature type="compositionally biased region" description="Polar residues" evidence="2">
    <location>
        <begin position="485"/>
        <end position="504"/>
    </location>
</feature>
<feature type="region of interest" description="Disordered" evidence="2">
    <location>
        <begin position="1"/>
        <end position="214"/>
    </location>
</feature>
<organism evidence="5 6">
    <name type="scientific">Venturia effusa</name>
    <dbReference type="NCBI Taxonomy" id="50376"/>
    <lineage>
        <taxon>Eukaryota</taxon>
        <taxon>Fungi</taxon>
        <taxon>Dikarya</taxon>
        <taxon>Ascomycota</taxon>
        <taxon>Pezizomycotina</taxon>
        <taxon>Dothideomycetes</taxon>
        <taxon>Pleosporomycetidae</taxon>
        <taxon>Venturiales</taxon>
        <taxon>Venturiaceae</taxon>
        <taxon>Venturia</taxon>
    </lineage>
</organism>
<feature type="compositionally biased region" description="Pro residues" evidence="2">
    <location>
        <begin position="190"/>
        <end position="206"/>
    </location>
</feature>
<feature type="compositionally biased region" description="Low complexity" evidence="2">
    <location>
        <begin position="342"/>
        <end position="353"/>
    </location>
</feature>
<keyword evidence="1" id="KW-1015">Disulfide bond</keyword>
<keyword evidence="1" id="KW-0245">EGF-like domain</keyword>
<evidence type="ECO:0000313" key="6">
    <source>
        <dbReference type="Proteomes" id="UP000316270"/>
    </source>
</evidence>
<keyword evidence="3" id="KW-0812">Transmembrane</keyword>
<dbReference type="STRING" id="50376.A0A517LBR4"/>
<dbReference type="AlphaFoldDB" id="A0A517LBR4"/>
<dbReference type="CDD" id="cd00054">
    <property type="entry name" value="EGF_CA"/>
    <property type="match status" value="1"/>
</dbReference>
<dbReference type="PROSITE" id="PS00022">
    <property type="entry name" value="EGF_1"/>
    <property type="match status" value="1"/>
</dbReference>
<feature type="compositionally biased region" description="Acidic residues" evidence="2">
    <location>
        <begin position="250"/>
        <end position="265"/>
    </location>
</feature>
<evidence type="ECO:0000313" key="5">
    <source>
        <dbReference type="EMBL" id="QDS73066.1"/>
    </source>
</evidence>
<dbReference type="PANTHER" id="PTHR17178">
    <property type="entry name" value="SECRETORY GRANULE PROTEOGLYCAN CORE PROTEIN"/>
    <property type="match status" value="1"/>
</dbReference>
<evidence type="ECO:0000256" key="1">
    <source>
        <dbReference type="PROSITE-ProRule" id="PRU00076"/>
    </source>
</evidence>
<sequence>MNHDYRGPGNTPGSYGDAERPRKGYLRAARDRQNTGQSHRIAEPQVLLPQTQYVQPNAPGGLQQAPRTMVSEYESSQEEHEMYAQPQWPLPTPSTSNSRRVPPQRPARGPDVPPIPTNLFDNSQAVNPAVAVQQGGKGMPLAAAQRQDDEHLTPTYGSSPALGRSLTHSSLASDSSSIGSIPDFPVPALQVPPPPRRPQQIGPPPSARRGPSSYYSQFSYVPPIYEEAERASVMSFASSNVIPSAMPDFYLEDGEGETPSDEEESTPGGLHNRTPSADHNDRSSLVRQASLGKRTKPKLTTIKSADSMRGEDSTLNRSYMPSFQSSPRLVSPKTSRSRLRDSSVLFDDSSPSSEGQSMRFNNSPINPSDSRVDQIFGGLEMGGALDPRMAKEVRDSTRGTLADRVGSKRPPRLNVEAVREAEARGSITSLPDLIRRATKLAANLDRGKTASRLGWDWINAGEDEKDRRSGLSGMLSAFPPPGVHTPTSPRTNWPSKNGSHQSLNPHRGYHESQRPPEKSGRRCCGMPLWGFLVTLFILLLLIAAAVVLPIFLILLPNRRASSTRADAGAVANAQCANTKPCSNGGSSVLQQDGTCACLCTNGFTGSQCMTAGDGGCSTIAISSTTSASIGSQLPSLFASATSDYSIPLSQTRLLTLFSALNMTCGSENALVTISGSPFKRSLVNTEVDARLPLARSKERRAPATTIGGVVVATPTAVASPTIPATTSTTATPDVVTAGASAPGTNATSKEFAKVGILFVLQESQSLDLAVQAQSAVSAYMTSASSTGSTMNAARNLILGHGFFMDLWFYTVTLMNGTVYGNGYNGTATTLSSTKPAVTT</sequence>
<feature type="region of interest" description="Disordered" evidence="2">
    <location>
        <begin position="246"/>
        <end position="369"/>
    </location>
</feature>
<feature type="compositionally biased region" description="Polar residues" evidence="2">
    <location>
        <begin position="315"/>
        <end position="334"/>
    </location>
</feature>